<name>A0A0D1VSR5_9EURO</name>
<evidence type="ECO:0000256" key="4">
    <source>
        <dbReference type="ARBA" id="ARBA00023136"/>
    </source>
</evidence>
<feature type="transmembrane region" description="Helical" evidence="5">
    <location>
        <begin position="76"/>
        <end position="98"/>
    </location>
</feature>
<dbReference type="OrthoDB" id="5348404at2759"/>
<dbReference type="InterPro" id="IPR005178">
    <property type="entry name" value="Ostalpha/TMEM184C"/>
</dbReference>
<dbReference type="GO" id="GO:0016020">
    <property type="term" value="C:membrane"/>
    <property type="evidence" value="ECO:0007669"/>
    <property type="project" value="UniProtKB-SubCell"/>
</dbReference>
<evidence type="ECO:0000256" key="5">
    <source>
        <dbReference type="SAM" id="Phobius"/>
    </source>
</evidence>
<dbReference type="AlphaFoldDB" id="A0A0D1VSR5"/>
<accession>A0A0D1VSR5</accession>
<sequence length="411" mass="45999">MGIFGSSSNHTCNMPSSFTADAPEPVVGNLSFHQLNMAISGGCAAFSSLSIFILMIRHATHFSRPNEQSKILKICALIPIYSILSFLSIAFPNSYIYLDPWIDFFQGIALGSFFLLLCEFVSPSASSRDVFFAALQIPKSRMSRGGKQPVDGLEWYRKKWFAVFQYPIIALGVAIATDITQAASVYCLESSSIHYSHLWLEIASNVSISFAIGSVVKFYAALKKDLKHHKPLAKFLAFKLIIFLTFLQQIIFLILRSTHALKETDHLTWADVNFGIQTLLVCIEMVPFAIFFHYAYDVAPYDLSKARPLPLAQMGGAAGTNSPHDPETGYHRVDQYQMEQHKLQHDYCNQPGGYYGGFLGIQALLTVFNPMEIVRAIQFGFSMRSESRRMNNRYVAGAGAPPDYQGRVNEY</sequence>
<evidence type="ECO:0000313" key="7">
    <source>
        <dbReference type="Proteomes" id="UP000053599"/>
    </source>
</evidence>
<evidence type="ECO:0000256" key="3">
    <source>
        <dbReference type="ARBA" id="ARBA00022989"/>
    </source>
</evidence>
<dbReference type="Pfam" id="PF03619">
    <property type="entry name" value="Solute_trans_a"/>
    <property type="match status" value="1"/>
</dbReference>
<keyword evidence="4 5" id="KW-0472">Membrane</keyword>
<evidence type="ECO:0000256" key="2">
    <source>
        <dbReference type="ARBA" id="ARBA00022692"/>
    </source>
</evidence>
<feature type="transmembrane region" description="Helical" evidence="5">
    <location>
        <begin position="163"/>
        <end position="186"/>
    </location>
</feature>
<dbReference type="Proteomes" id="UP000053599">
    <property type="component" value="Unassembled WGS sequence"/>
</dbReference>
<feature type="transmembrane region" description="Helical" evidence="5">
    <location>
        <begin position="198"/>
        <end position="220"/>
    </location>
</feature>
<dbReference type="SMART" id="SM01417">
    <property type="entry name" value="Solute_trans_a"/>
    <property type="match status" value="1"/>
</dbReference>
<feature type="transmembrane region" description="Helical" evidence="5">
    <location>
        <begin position="232"/>
        <end position="254"/>
    </location>
</feature>
<dbReference type="EMBL" id="KN846953">
    <property type="protein sequence ID" value="KIV79130.1"/>
    <property type="molecule type" value="Genomic_DNA"/>
</dbReference>
<protein>
    <recommendedName>
        <fullName evidence="8">DUF300-domain-containing protein</fullName>
    </recommendedName>
</protein>
<comment type="subcellular location">
    <subcellularLocation>
        <location evidence="1">Membrane</location>
        <topology evidence="1">Multi-pass membrane protein</topology>
    </subcellularLocation>
</comment>
<keyword evidence="2 5" id="KW-0812">Transmembrane</keyword>
<feature type="transmembrane region" description="Helical" evidence="5">
    <location>
        <begin position="274"/>
        <end position="296"/>
    </location>
</feature>
<dbReference type="STRING" id="1016849.A0A0D1VSR5"/>
<dbReference type="PANTHER" id="PTHR23423">
    <property type="entry name" value="ORGANIC SOLUTE TRANSPORTER-RELATED"/>
    <property type="match status" value="1"/>
</dbReference>
<evidence type="ECO:0008006" key="8">
    <source>
        <dbReference type="Google" id="ProtNLM"/>
    </source>
</evidence>
<organism evidence="6 7">
    <name type="scientific">Exophiala sideris</name>
    <dbReference type="NCBI Taxonomy" id="1016849"/>
    <lineage>
        <taxon>Eukaryota</taxon>
        <taxon>Fungi</taxon>
        <taxon>Dikarya</taxon>
        <taxon>Ascomycota</taxon>
        <taxon>Pezizomycotina</taxon>
        <taxon>Eurotiomycetes</taxon>
        <taxon>Chaetothyriomycetidae</taxon>
        <taxon>Chaetothyriales</taxon>
        <taxon>Herpotrichiellaceae</taxon>
        <taxon>Exophiala</taxon>
    </lineage>
</organism>
<reference evidence="6 7" key="1">
    <citation type="submission" date="2015-01" db="EMBL/GenBank/DDBJ databases">
        <title>The Genome Sequence of Exophiala sideris CBS121828.</title>
        <authorList>
            <consortium name="The Broad Institute Genomics Platform"/>
            <person name="Cuomo C."/>
            <person name="de Hoog S."/>
            <person name="Gorbushina A."/>
            <person name="Stielow B."/>
            <person name="Teixiera M."/>
            <person name="Abouelleil A."/>
            <person name="Chapman S.B."/>
            <person name="Priest M."/>
            <person name="Young S.K."/>
            <person name="Wortman J."/>
            <person name="Nusbaum C."/>
            <person name="Birren B."/>
        </authorList>
    </citation>
    <scope>NUCLEOTIDE SEQUENCE [LARGE SCALE GENOMIC DNA]</scope>
    <source>
        <strain evidence="6 7">CBS 121828</strain>
    </source>
</reference>
<evidence type="ECO:0000313" key="6">
    <source>
        <dbReference type="EMBL" id="KIV79130.1"/>
    </source>
</evidence>
<proteinExistence type="predicted"/>
<keyword evidence="3 5" id="KW-1133">Transmembrane helix</keyword>
<evidence type="ECO:0000256" key="1">
    <source>
        <dbReference type="ARBA" id="ARBA00004141"/>
    </source>
</evidence>
<feature type="transmembrane region" description="Helical" evidence="5">
    <location>
        <begin position="35"/>
        <end position="56"/>
    </location>
</feature>
<feature type="transmembrane region" description="Helical" evidence="5">
    <location>
        <begin position="104"/>
        <end position="122"/>
    </location>
</feature>
<gene>
    <name evidence="6" type="ORF">PV11_06713</name>
</gene>
<dbReference type="HOGENOM" id="CLU_012923_5_0_1"/>